<dbReference type="Proteomes" id="UP001164746">
    <property type="component" value="Chromosome 4"/>
</dbReference>
<feature type="transmembrane region" description="Helical" evidence="6">
    <location>
        <begin position="220"/>
        <end position="240"/>
    </location>
</feature>
<accession>A0ABY7DWY3</accession>
<feature type="transmembrane region" description="Helical" evidence="6">
    <location>
        <begin position="179"/>
        <end position="200"/>
    </location>
</feature>
<evidence type="ECO:0000256" key="2">
    <source>
        <dbReference type="ARBA" id="ARBA00022448"/>
    </source>
</evidence>
<gene>
    <name evidence="7" type="ORF">MAR_008800</name>
</gene>
<dbReference type="CDD" id="cd17328">
    <property type="entry name" value="MFS_spinster_like"/>
    <property type="match status" value="1"/>
</dbReference>
<dbReference type="SUPFAM" id="SSF103473">
    <property type="entry name" value="MFS general substrate transporter"/>
    <property type="match status" value="1"/>
</dbReference>
<evidence type="ECO:0000256" key="3">
    <source>
        <dbReference type="ARBA" id="ARBA00022692"/>
    </source>
</evidence>
<comment type="subcellular location">
    <subcellularLocation>
        <location evidence="1">Membrane</location>
        <topology evidence="1">Multi-pass membrane protein</topology>
    </subcellularLocation>
</comment>
<organism evidence="7 8">
    <name type="scientific">Mya arenaria</name>
    <name type="common">Soft-shell clam</name>
    <dbReference type="NCBI Taxonomy" id="6604"/>
    <lineage>
        <taxon>Eukaryota</taxon>
        <taxon>Metazoa</taxon>
        <taxon>Spiralia</taxon>
        <taxon>Lophotrochozoa</taxon>
        <taxon>Mollusca</taxon>
        <taxon>Bivalvia</taxon>
        <taxon>Autobranchia</taxon>
        <taxon>Heteroconchia</taxon>
        <taxon>Euheterodonta</taxon>
        <taxon>Imparidentia</taxon>
        <taxon>Neoheterodontei</taxon>
        <taxon>Myida</taxon>
        <taxon>Myoidea</taxon>
        <taxon>Myidae</taxon>
        <taxon>Mya</taxon>
    </lineage>
</organism>
<feature type="transmembrane region" description="Helical" evidence="6">
    <location>
        <begin position="261"/>
        <end position="289"/>
    </location>
</feature>
<feature type="transmembrane region" description="Helical" evidence="6">
    <location>
        <begin position="58"/>
        <end position="84"/>
    </location>
</feature>
<dbReference type="InterPro" id="IPR036259">
    <property type="entry name" value="MFS_trans_sf"/>
</dbReference>
<keyword evidence="8" id="KW-1185">Reference proteome</keyword>
<keyword evidence="4 6" id="KW-1133">Transmembrane helix</keyword>
<feature type="transmembrane region" description="Helical" evidence="6">
    <location>
        <begin position="129"/>
        <end position="147"/>
    </location>
</feature>
<evidence type="ECO:0000256" key="6">
    <source>
        <dbReference type="SAM" id="Phobius"/>
    </source>
</evidence>
<evidence type="ECO:0000313" key="7">
    <source>
        <dbReference type="EMBL" id="WAR02242.1"/>
    </source>
</evidence>
<dbReference type="PANTHER" id="PTHR23505:SF79">
    <property type="entry name" value="PROTEIN SPINSTER"/>
    <property type="match status" value="1"/>
</dbReference>
<dbReference type="EMBL" id="CP111015">
    <property type="protein sequence ID" value="WAR02242.1"/>
    <property type="molecule type" value="Genomic_DNA"/>
</dbReference>
<reference evidence="7" key="1">
    <citation type="submission" date="2022-11" db="EMBL/GenBank/DDBJ databases">
        <title>Centuries of genome instability and evolution in soft-shell clam transmissible cancer (bioRxiv).</title>
        <authorList>
            <person name="Hart S.F.M."/>
            <person name="Yonemitsu M.A."/>
            <person name="Giersch R.M."/>
            <person name="Beal B.F."/>
            <person name="Arriagada G."/>
            <person name="Davis B.W."/>
            <person name="Ostrander E.A."/>
            <person name="Goff S.P."/>
            <person name="Metzger M.J."/>
        </authorList>
    </citation>
    <scope>NUCLEOTIDE SEQUENCE</scope>
    <source>
        <strain evidence="7">MELC-2E11</strain>
        <tissue evidence="7">Siphon/mantle</tissue>
    </source>
</reference>
<proteinExistence type="predicted"/>
<evidence type="ECO:0000256" key="1">
    <source>
        <dbReference type="ARBA" id="ARBA00004141"/>
    </source>
</evidence>
<keyword evidence="5 6" id="KW-0472">Membrane</keyword>
<keyword evidence="3 6" id="KW-0812">Transmembrane</keyword>
<sequence>MSNYDSNLTPPFDDSVQLSEMQVDVSDDLPIDAAGGDMELPEVEIVENTNHISTKRGYVIVAILFFINLLNYMDRFTIAVFLGFHPDAGYGWSGGGQLLDHRSHSHRRPVYWWAEDKDANGLLLCHSSWQVTPLLGIVCVGLILILVREPVRGGADGAHHLVNTSFFTDLKEIAKNKSFMLSSFGFTCVAFTVGALALWAPIFMQDAMSVLGHPTKASTVSFIFGGITVAAGFIGVAIGAESSRRYKLINPRADPLICAMGLLVLIFFGEVALCLNWAIIADILLYVVIPTRRSTAEAVQILMSHLLGDAGSPYLIGVMADGLSKGYKGNPSSPAIQFVALQQSLC</sequence>
<dbReference type="Gene3D" id="1.20.1250.20">
    <property type="entry name" value="MFS general substrate transporter like domains"/>
    <property type="match status" value="1"/>
</dbReference>
<evidence type="ECO:0000313" key="8">
    <source>
        <dbReference type="Proteomes" id="UP001164746"/>
    </source>
</evidence>
<dbReference type="InterPro" id="IPR044770">
    <property type="entry name" value="MFS_spinster-like"/>
</dbReference>
<dbReference type="PANTHER" id="PTHR23505">
    <property type="entry name" value="SPINSTER"/>
    <property type="match status" value="1"/>
</dbReference>
<evidence type="ECO:0000256" key="5">
    <source>
        <dbReference type="ARBA" id="ARBA00023136"/>
    </source>
</evidence>
<evidence type="ECO:0000256" key="4">
    <source>
        <dbReference type="ARBA" id="ARBA00022989"/>
    </source>
</evidence>
<name>A0ABY7DWY3_MYAAR</name>
<keyword evidence="2" id="KW-0813">Transport</keyword>
<protein>
    <submittedName>
        <fullName evidence="7">SPIN-like protein</fullName>
    </submittedName>
</protein>